<organism evidence="2 3">
    <name type="scientific">Candidatus Cryptobacteroides intestinavium</name>
    <dbReference type="NCBI Taxonomy" id="2840766"/>
    <lineage>
        <taxon>Bacteria</taxon>
        <taxon>Pseudomonadati</taxon>
        <taxon>Bacteroidota</taxon>
        <taxon>Bacteroidia</taxon>
        <taxon>Bacteroidales</taxon>
        <taxon>Candidatus Cryptobacteroides</taxon>
    </lineage>
</organism>
<accession>A0A9D9EW54</accession>
<dbReference type="Pfam" id="PF14123">
    <property type="entry name" value="DUF4290"/>
    <property type="match status" value="1"/>
</dbReference>
<feature type="compositionally biased region" description="Polar residues" evidence="1">
    <location>
        <begin position="189"/>
        <end position="201"/>
    </location>
</feature>
<feature type="compositionally biased region" description="Low complexity" evidence="1">
    <location>
        <begin position="202"/>
        <end position="214"/>
    </location>
</feature>
<evidence type="ECO:0000313" key="2">
    <source>
        <dbReference type="EMBL" id="MBO8451299.1"/>
    </source>
</evidence>
<sequence length="220" mass="25763">MESKEQSGCKLFYNTERKSLKLPEYGRNVQKMVDYLRTIEDRDKRNEQARAVVKVMEIVNPQVHLQENYEQKLWDHLFIIADFNLDVDSPYPMPNPEKFTVPPAVVPMKKSPIKAYHYGRNIESIINLISDAPDGEVKTAMIHSIAGYMRQQYLIWNKDSVTDETIFHDMEELSGGRIQVPEDMHLSRISSDTSFSRPGNSQGNRHYQRYNNQRKNQRNK</sequence>
<evidence type="ECO:0000256" key="1">
    <source>
        <dbReference type="SAM" id="MobiDB-lite"/>
    </source>
</evidence>
<feature type="region of interest" description="Disordered" evidence="1">
    <location>
        <begin position="189"/>
        <end position="220"/>
    </location>
</feature>
<proteinExistence type="predicted"/>
<gene>
    <name evidence="2" type="ORF">IAC06_00235</name>
</gene>
<dbReference type="AlphaFoldDB" id="A0A9D9EW54"/>
<evidence type="ECO:0000313" key="3">
    <source>
        <dbReference type="Proteomes" id="UP000823661"/>
    </source>
</evidence>
<name>A0A9D9EW54_9BACT</name>
<reference evidence="2" key="2">
    <citation type="journal article" date="2021" name="PeerJ">
        <title>Extensive microbial diversity within the chicken gut microbiome revealed by metagenomics and culture.</title>
        <authorList>
            <person name="Gilroy R."/>
            <person name="Ravi A."/>
            <person name="Getino M."/>
            <person name="Pursley I."/>
            <person name="Horton D.L."/>
            <person name="Alikhan N.F."/>
            <person name="Baker D."/>
            <person name="Gharbi K."/>
            <person name="Hall N."/>
            <person name="Watson M."/>
            <person name="Adriaenssens E.M."/>
            <person name="Foster-Nyarko E."/>
            <person name="Jarju S."/>
            <person name="Secka A."/>
            <person name="Antonio M."/>
            <person name="Oren A."/>
            <person name="Chaudhuri R.R."/>
            <person name="La Ragione R."/>
            <person name="Hildebrand F."/>
            <person name="Pallen M.J."/>
        </authorList>
    </citation>
    <scope>NUCLEOTIDE SEQUENCE</scope>
    <source>
        <strain evidence="2">B1-20833</strain>
    </source>
</reference>
<reference evidence="2" key="1">
    <citation type="submission" date="2020-10" db="EMBL/GenBank/DDBJ databases">
        <authorList>
            <person name="Gilroy R."/>
        </authorList>
    </citation>
    <scope>NUCLEOTIDE SEQUENCE</scope>
    <source>
        <strain evidence="2">B1-20833</strain>
    </source>
</reference>
<dbReference type="Proteomes" id="UP000823661">
    <property type="component" value="Unassembled WGS sequence"/>
</dbReference>
<protein>
    <submittedName>
        <fullName evidence="2">DUF4290 domain-containing protein</fullName>
    </submittedName>
</protein>
<dbReference type="InterPro" id="IPR025632">
    <property type="entry name" value="DUF4290"/>
</dbReference>
<dbReference type="EMBL" id="JADIMI010000003">
    <property type="protein sequence ID" value="MBO8451299.1"/>
    <property type="molecule type" value="Genomic_DNA"/>
</dbReference>
<comment type="caution">
    <text evidence="2">The sequence shown here is derived from an EMBL/GenBank/DDBJ whole genome shotgun (WGS) entry which is preliminary data.</text>
</comment>